<feature type="transmembrane region" description="Helical" evidence="6">
    <location>
        <begin position="6"/>
        <end position="29"/>
    </location>
</feature>
<evidence type="ECO:0000256" key="5">
    <source>
        <dbReference type="ARBA" id="ARBA00023136"/>
    </source>
</evidence>
<keyword evidence="4 6" id="KW-1133">Transmembrane helix</keyword>
<dbReference type="RefSeq" id="WP_189470940.1">
    <property type="nucleotide sequence ID" value="NZ_BMXS01000018.1"/>
</dbReference>
<evidence type="ECO:0000256" key="1">
    <source>
        <dbReference type="ARBA" id="ARBA00004651"/>
    </source>
</evidence>
<evidence type="ECO:0008006" key="9">
    <source>
        <dbReference type="Google" id="ProtNLM"/>
    </source>
</evidence>
<protein>
    <recommendedName>
        <fullName evidence="9">Flippase-like domain-containing protein</fullName>
    </recommendedName>
</protein>
<evidence type="ECO:0000313" key="7">
    <source>
        <dbReference type="EMBL" id="GGY01641.1"/>
    </source>
</evidence>
<evidence type="ECO:0000256" key="4">
    <source>
        <dbReference type="ARBA" id="ARBA00022989"/>
    </source>
</evidence>
<proteinExistence type="predicted"/>
<evidence type="ECO:0000256" key="6">
    <source>
        <dbReference type="SAM" id="Phobius"/>
    </source>
</evidence>
<dbReference type="InterPro" id="IPR022791">
    <property type="entry name" value="L-PG_synthase/AglD"/>
</dbReference>
<keyword evidence="2" id="KW-1003">Cell membrane</keyword>
<feature type="transmembrane region" description="Helical" evidence="6">
    <location>
        <begin position="123"/>
        <end position="140"/>
    </location>
</feature>
<comment type="subcellular location">
    <subcellularLocation>
        <location evidence="1">Cell membrane</location>
        <topology evidence="1">Multi-pass membrane protein</topology>
    </subcellularLocation>
</comment>
<comment type="caution">
    <text evidence="7">The sequence shown here is derived from an EMBL/GenBank/DDBJ whole genome shotgun (WGS) entry which is preliminary data.</text>
</comment>
<keyword evidence="3 6" id="KW-0812">Transmembrane</keyword>
<feature type="transmembrane region" description="Helical" evidence="6">
    <location>
        <begin position="231"/>
        <end position="253"/>
    </location>
</feature>
<organism evidence="7 8">
    <name type="scientific">Litchfieldella qijiaojingensis</name>
    <dbReference type="NCBI Taxonomy" id="980347"/>
    <lineage>
        <taxon>Bacteria</taxon>
        <taxon>Pseudomonadati</taxon>
        <taxon>Pseudomonadota</taxon>
        <taxon>Gammaproteobacteria</taxon>
        <taxon>Oceanospirillales</taxon>
        <taxon>Halomonadaceae</taxon>
        <taxon>Litchfieldella</taxon>
    </lineage>
</organism>
<evidence type="ECO:0000256" key="3">
    <source>
        <dbReference type="ARBA" id="ARBA00022692"/>
    </source>
</evidence>
<keyword evidence="8" id="KW-1185">Reference proteome</keyword>
<dbReference type="Pfam" id="PF03706">
    <property type="entry name" value="LPG_synthase_TM"/>
    <property type="match status" value="1"/>
</dbReference>
<dbReference type="PANTHER" id="PTHR39087">
    <property type="entry name" value="UPF0104 MEMBRANE PROTEIN MJ1595"/>
    <property type="match status" value="1"/>
</dbReference>
<evidence type="ECO:0000313" key="8">
    <source>
        <dbReference type="Proteomes" id="UP000653056"/>
    </source>
</evidence>
<evidence type="ECO:0000256" key="2">
    <source>
        <dbReference type="ARBA" id="ARBA00022475"/>
    </source>
</evidence>
<dbReference type="NCBIfam" id="TIGR00374">
    <property type="entry name" value="flippase-like domain"/>
    <property type="match status" value="1"/>
</dbReference>
<dbReference type="Proteomes" id="UP000653056">
    <property type="component" value="Unassembled WGS sequence"/>
</dbReference>
<dbReference type="PANTHER" id="PTHR39087:SF2">
    <property type="entry name" value="UPF0104 MEMBRANE PROTEIN MJ1595"/>
    <property type="match status" value="1"/>
</dbReference>
<name>A0ABQ2Z162_9GAMM</name>
<feature type="transmembrane region" description="Helical" evidence="6">
    <location>
        <begin position="146"/>
        <end position="167"/>
    </location>
</feature>
<sequence>MTRYTAFAALSGLAVVVALVAWQGVGTLFDALAIAGWQLAWLPLYFLLVMVLAAMAWQWLLPPGKAPKLGVATYMTGVGLAVNWLLPVAMVGGEAVRAHLLVRRRHAAAEAVASVIADKTVQVATQVAFAVLGLLLLIGYGAEGRFLLSILAGVAVLTAALVAFYLVQRRGGIGGSARYISRLLGPERARRLQVTSEEVDQALQSTYERRARLCWAFGLRFAARMVWAGEVLIALALLGHPVGVLVALIIESLTQAARAAAFVIPGGLGAQEAGIVVIGLAVGLPAEVCLALAVVKRGRELAVGLPVLGYWQLEEARYWSRRRRRERGSDDRVS</sequence>
<feature type="transmembrane region" description="Helical" evidence="6">
    <location>
        <begin position="41"/>
        <end position="61"/>
    </location>
</feature>
<reference evidence="8" key="1">
    <citation type="journal article" date="2019" name="Int. J. Syst. Evol. Microbiol.">
        <title>The Global Catalogue of Microorganisms (GCM) 10K type strain sequencing project: providing services to taxonomists for standard genome sequencing and annotation.</title>
        <authorList>
            <consortium name="The Broad Institute Genomics Platform"/>
            <consortium name="The Broad Institute Genome Sequencing Center for Infectious Disease"/>
            <person name="Wu L."/>
            <person name="Ma J."/>
        </authorList>
    </citation>
    <scope>NUCLEOTIDE SEQUENCE [LARGE SCALE GENOMIC DNA]</scope>
    <source>
        <strain evidence="8">KCTC 22228</strain>
    </source>
</reference>
<keyword evidence="5 6" id="KW-0472">Membrane</keyword>
<gene>
    <name evidence="7" type="ORF">GCM10007160_31970</name>
</gene>
<dbReference type="EMBL" id="BMXS01000018">
    <property type="protein sequence ID" value="GGY01641.1"/>
    <property type="molecule type" value="Genomic_DNA"/>
</dbReference>
<accession>A0ABQ2Z162</accession>
<dbReference type="NCBIfam" id="TIGR03476">
    <property type="entry name" value="HpnL"/>
    <property type="match status" value="1"/>
</dbReference>
<feature type="transmembrane region" description="Helical" evidence="6">
    <location>
        <begin position="273"/>
        <end position="295"/>
    </location>
</feature>
<feature type="transmembrane region" description="Helical" evidence="6">
    <location>
        <begin position="81"/>
        <end position="102"/>
    </location>
</feature>